<evidence type="ECO:0000313" key="13">
    <source>
        <dbReference type="EnsemblMetazoa" id="CLYHEMP006445.1"/>
    </source>
</evidence>
<feature type="domain" description="C2H2-type" evidence="12">
    <location>
        <begin position="352"/>
        <end position="379"/>
    </location>
</feature>
<evidence type="ECO:0000256" key="7">
    <source>
        <dbReference type="ARBA" id="ARBA00023125"/>
    </source>
</evidence>
<dbReference type="FunFam" id="3.30.160.60:FF:001450">
    <property type="entry name" value="zinc finger protein 774"/>
    <property type="match status" value="1"/>
</dbReference>
<evidence type="ECO:0000256" key="8">
    <source>
        <dbReference type="ARBA" id="ARBA00023163"/>
    </source>
</evidence>
<evidence type="ECO:0000256" key="4">
    <source>
        <dbReference type="ARBA" id="ARBA00022771"/>
    </source>
</evidence>
<keyword evidence="5" id="KW-0862">Zinc</keyword>
<feature type="domain" description="C2H2-type" evidence="12">
    <location>
        <begin position="381"/>
        <end position="408"/>
    </location>
</feature>
<dbReference type="RefSeq" id="XP_066921473.1">
    <property type="nucleotide sequence ID" value="XM_067065372.1"/>
</dbReference>
<dbReference type="FunFam" id="3.30.160.60:FF:001289">
    <property type="entry name" value="Zinc finger protein 574"/>
    <property type="match status" value="1"/>
</dbReference>
<dbReference type="FunFam" id="3.30.160.60:FF:002343">
    <property type="entry name" value="Zinc finger protein 33A"/>
    <property type="match status" value="1"/>
</dbReference>
<dbReference type="SUPFAM" id="SSF57667">
    <property type="entry name" value="beta-beta-alpha zinc fingers"/>
    <property type="match status" value="4"/>
</dbReference>
<dbReference type="InterPro" id="IPR013087">
    <property type="entry name" value="Znf_C2H2_type"/>
</dbReference>
<evidence type="ECO:0000256" key="11">
    <source>
        <dbReference type="SAM" id="MobiDB-lite"/>
    </source>
</evidence>
<feature type="domain" description="C2H2-type" evidence="12">
    <location>
        <begin position="324"/>
        <end position="351"/>
    </location>
</feature>
<name>A0A7M5U5E7_9CNID</name>
<dbReference type="PANTHER" id="PTHR24409:SF295">
    <property type="entry name" value="AZ2-RELATED"/>
    <property type="match status" value="1"/>
</dbReference>
<evidence type="ECO:0000256" key="5">
    <source>
        <dbReference type="ARBA" id="ARBA00022833"/>
    </source>
</evidence>
<dbReference type="EnsemblMetazoa" id="CLYHEMT006445.1">
    <property type="protein sequence ID" value="CLYHEMP006445.1"/>
    <property type="gene ID" value="CLYHEMG006445"/>
</dbReference>
<dbReference type="InterPro" id="IPR016197">
    <property type="entry name" value="Chromo-like_dom_sf"/>
</dbReference>
<dbReference type="InterPro" id="IPR036236">
    <property type="entry name" value="Znf_C2H2_sf"/>
</dbReference>
<dbReference type="GO" id="GO:0005634">
    <property type="term" value="C:nucleus"/>
    <property type="evidence" value="ECO:0007669"/>
    <property type="project" value="UniProtKB-SubCell"/>
</dbReference>
<comment type="subcellular location">
    <subcellularLocation>
        <location evidence="1">Nucleus</location>
    </subcellularLocation>
</comment>
<evidence type="ECO:0000256" key="1">
    <source>
        <dbReference type="ARBA" id="ARBA00004123"/>
    </source>
</evidence>
<keyword evidence="6" id="KW-0805">Transcription regulation</keyword>
<evidence type="ECO:0000256" key="6">
    <source>
        <dbReference type="ARBA" id="ARBA00023015"/>
    </source>
</evidence>
<keyword evidence="2" id="KW-0479">Metal-binding</keyword>
<dbReference type="AlphaFoldDB" id="A0A7M5U5E7"/>
<dbReference type="GO" id="GO:0000977">
    <property type="term" value="F:RNA polymerase II transcription regulatory region sequence-specific DNA binding"/>
    <property type="evidence" value="ECO:0007669"/>
    <property type="project" value="TreeGrafter"/>
</dbReference>
<dbReference type="Gene3D" id="2.40.50.40">
    <property type="match status" value="1"/>
</dbReference>
<feature type="domain" description="C2H2-type" evidence="12">
    <location>
        <begin position="268"/>
        <end position="295"/>
    </location>
</feature>
<keyword evidence="14" id="KW-1185">Reference proteome</keyword>
<evidence type="ECO:0000256" key="2">
    <source>
        <dbReference type="ARBA" id="ARBA00022723"/>
    </source>
</evidence>
<dbReference type="FunFam" id="3.30.160.60:FF:000303">
    <property type="entry name" value="Zinc finger protein 41"/>
    <property type="match status" value="1"/>
</dbReference>
<feature type="domain" description="C2H2-type" evidence="12">
    <location>
        <begin position="409"/>
        <end position="437"/>
    </location>
</feature>
<dbReference type="PANTHER" id="PTHR24409">
    <property type="entry name" value="ZINC FINGER PROTEIN 142"/>
    <property type="match status" value="1"/>
</dbReference>
<dbReference type="Proteomes" id="UP000594262">
    <property type="component" value="Unplaced"/>
</dbReference>
<protein>
    <recommendedName>
        <fullName evidence="12">C2H2-type domain-containing protein</fullName>
    </recommendedName>
</protein>
<accession>A0A7M5U5E7</accession>
<dbReference type="PROSITE" id="PS50157">
    <property type="entry name" value="ZINC_FINGER_C2H2_2"/>
    <property type="match status" value="7"/>
</dbReference>
<keyword evidence="9" id="KW-0539">Nucleus</keyword>
<evidence type="ECO:0000256" key="3">
    <source>
        <dbReference type="ARBA" id="ARBA00022737"/>
    </source>
</evidence>
<keyword evidence="7" id="KW-0238">DNA-binding</keyword>
<reference evidence="13" key="1">
    <citation type="submission" date="2021-01" db="UniProtKB">
        <authorList>
            <consortium name="EnsemblMetazoa"/>
        </authorList>
    </citation>
    <scope>IDENTIFICATION</scope>
</reference>
<evidence type="ECO:0000313" key="14">
    <source>
        <dbReference type="Proteomes" id="UP000594262"/>
    </source>
</evidence>
<dbReference type="PROSITE" id="PS00028">
    <property type="entry name" value="ZINC_FINGER_C2H2_1"/>
    <property type="match status" value="7"/>
</dbReference>
<dbReference type="OrthoDB" id="40579at2759"/>
<dbReference type="CDD" id="cd00024">
    <property type="entry name" value="CD_CSD"/>
    <property type="match status" value="1"/>
</dbReference>
<evidence type="ECO:0000259" key="12">
    <source>
        <dbReference type="PROSITE" id="PS50157"/>
    </source>
</evidence>
<dbReference type="GO" id="GO:0008270">
    <property type="term" value="F:zinc ion binding"/>
    <property type="evidence" value="ECO:0007669"/>
    <property type="project" value="UniProtKB-KW"/>
</dbReference>
<organism evidence="13 14">
    <name type="scientific">Clytia hemisphaerica</name>
    <dbReference type="NCBI Taxonomy" id="252671"/>
    <lineage>
        <taxon>Eukaryota</taxon>
        <taxon>Metazoa</taxon>
        <taxon>Cnidaria</taxon>
        <taxon>Hydrozoa</taxon>
        <taxon>Hydroidolina</taxon>
        <taxon>Leptothecata</taxon>
        <taxon>Obeliida</taxon>
        <taxon>Clytiidae</taxon>
        <taxon>Clytia</taxon>
    </lineage>
</organism>
<dbReference type="GO" id="GO:0000981">
    <property type="term" value="F:DNA-binding transcription factor activity, RNA polymerase II-specific"/>
    <property type="evidence" value="ECO:0007669"/>
    <property type="project" value="TreeGrafter"/>
</dbReference>
<evidence type="ECO:0000256" key="9">
    <source>
        <dbReference type="ARBA" id="ARBA00023242"/>
    </source>
</evidence>
<keyword evidence="4 10" id="KW-0863">Zinc-finger</keyword>
<sequence>MQVNEAIALDSIQAIAASFGSSFDAEKIVDTIEEKDGTRYYKVRWVKYSWEPAASFTHLEHLIRTFWSQSHHETNENIGEGSKKLLPISPRPPDPLPQYPHCTIESSAIHQNHVTQQQQLHQQLPGLSTEKTNNSILSDLDQVVASFTSVHTTSQENQHQQNRQKEQVVQSISHSLQATVNETEGLPILPVNLHPALHLETVVQNSGVAEQALLKDDVPMLPAIKMKDPEQEKKRRKIPGTCDICGKQFKSTTNIAAHRKLHTEEKKFECPQCGKKFRRKLHLTRHVKSHAGIKGFSCEICDAKFSSKWYMQAHAVIHTGDKPFQCTICEKRFNNKANLKKHKLTHGNQRPYVCNVCGQTYRQSYDLKRHMASHTDPVTSFSCSQCGKIFARKSYLQRHLLIHTSERKYECTHCGRKFLQRGQLNFHVKNQHKTVRNESNNSETDANMRDSIKPMLPDCRGENSELIEPRLSSENDNYSINDSNKTSVYAIRDSERLPENVKISRKCSEDDDNNEKREVLYSKVFDKLSVVPTKQNEIANRCDKIEAVSKQNFNEIIPLDRDGQQRSYVDLLLSPDDNDRALTTKTLSFDNDKEQSRKSRVVRDISNSLNLTPRNCKIVRKSES</sequence>
<proteinExistence type="predicted"/>
<feature type="domain" description="C2H2-type" evidence="12">
    <location>
        <begin position="240"/>
        <end position="267"/>
    </location>
</feature>
<dbReference type="Pfam" id="PF00096">
    <property type="entry name" value="zf-C2H2"/>
    <property type="match status" value="5"/>
</dbReference>
<keyword evidence="8" id="KW-0804">Transcription</keyword>
<feature type="domain" description="C2H2-type" evidence="12">
    <location>
        <begin position="296"/>
        <end position="323"/>
    </location>
</feature>
<dbReference type="SUPFAM" id="SSF54160">
    <property type="entry name" value="Chromo domain-like"/>
    <property type="match status" value="1"/>
</dbReference>
<evidence type="ECO:0000256" key="10">
    <source>
        <dbReference type="PROSITE-ProRule" id="PRU00042"/>
    </source>
</evidence>
<dbReference type="Gene3D" id="3.30.160.60">
    <property type="entry name" value="Classic Zinc Finger"/>
    <property type="match status" value="7"/>
</dbReference>
<dbReference type="SMART" id="SM00355">
    <property type="entry name" value="ZnF_C2H2"/>
    <property type="match status" value="7"/>
</dbReference>
<keyword evidence="3" id="KW-0677">Repeat</keyword>
<dbReference type="GeneID" id="136808824"/>
<feature type="region of interest" description="Disordered" evidence="11">
    <location>
        <begin position="432"/>
        <end position="454"/>
    </location>
</feature>